<gene>
    <name evidence="1" type="ORF">SLAVMIC_00031</name>
</gene>
<sequence>MDELEKAINEYTESIGSNPVDRSEEEAWNEFLDESLPAPAIIGTENKVVNNRLIEGKKVLCIIDRDFNIIEETDNLWDRGDFSDEANELLEKHGFEAGDIEFLDESIEQTKLSLHTEFSIDNIEDEFLKESSDEYEEFKNEMSVLGQESIDKFLNND</sequence>
<reference evidence="1" key="1">
    <citation type="submission" date="2021-06" db="EMBL/GenBank/DDBJ databases">
        <authorList>
            <person name="Gannon L."/>
            <person name="Redgwell R T."/>
            <person name="Michniewski S."/>
            <person name="Harrison D C."/>
            <person name="Millard A."/>
        </authorList>
    </citation>
    <scope>NUCLEOTIDE SEQUENCE</scope>
</reference>
<dbReference type="EMBL" id="OU342829">
    <property type="protein sequence ID" value="CAG7579703.1"/>
    <property type="molecule type" value="Genomic_DNA"/>
</dbReference>
<proteinExistence type="predicted"/>
<organism evidence="1">
    <name type="scientific">uncultured marine phage</name>
    <dbReference type="NCBI Taxonomy" id="707152"/>
    <lineage>
        <taxon>Viruses</taxon>
        <taxon>environmental samples</taxon>
    </lineage>
</organism>
<evidence type="ECO:0000313" key="1">
    <source>
        <dbReference type="EMBL" id="CAG7579703.1"/>
    </source>
</evidence>
<accession>A0A8D9C879</accession>
<protein>
    <submittedName>
        <fullName evidence="1">Uncharacterized protein</fullName>
    </submittedName>
</protein>
<name>A0A8D9C879_9VIRU</name>